<proteinExistence type="predicted"/>
<evidence type="ECO:0000313" key="1">
    <source>
        <dbReference type="EMBL" id="HIX87192.1"/>
    </source>
</evidence>
<dbReference type="AlphaFoldDB" id="A0A9D2BQZ5"/>
<dbReference type="Proteomes" id="UP000823847">
    <property type="component" value="Unassembled WGS sequence"/>
</dbReference>
<organism evidence="1 2">
    <name type="scientific">Candidatus Parabacteroides intestinigallinarum</name>
    <dbReference type="NCBI Taxonomy" id="2838722"/>
    <lineage>
        <taxon>Bacteria</taxon>
        <taxon>Pseudomonadati</taxon>
        <taxon>Bacteroidota</taxon>
        <taxon>Bacteroidia</taxon>
        <taxon>Bacteroidales</taxon>
        <taxon>Tannerellaceae</taxon>
        <taxon>Parabacteroides</taxon>
    </lineage>
</organism>
<comment type="caution">
    <text evidence="1">The sequence shown here is derived from an EMBL/GenBank/DDBJ whole genome shotgun (WGS) entry which is preliminary data.</text>
</comment>
<gene>
    <name evidence="1" type="ORF">H9848_11395</name>
</gene>
<reference evidence="1" key="1">
    <citation type="journal article" date="2021" name="PeerJ">
        <title>Extensive microbial diversity within the chicken gut microbiome revealed by metagenomics and culture.</title>
        <authorList>
            <person name="Gilroy R."/>
            <person name="Ravi A."/>
            <person name="Getino M."/>
            <person name="Pursley I."/>
            <person name="Horton D.L."/>
            <person name="Alikhan N.F."/>
            <person name="Baker D."/>
            <person name="Gharbi K."/>
            <person name="Hall N."/>
            <person name="Watson M."/>
            <person name="Adriaenssens E.M."/>
            <person name="Foster-Nyarko E."/>
            <person name="Jarju S."/>
            <person name="Secka A."/>
            <person name="Antonio M."/>
            <person name="Oren A."/>
            <person name="Chaudhuri R.R."/>
            <person name="La Ragione R."/>
            <person name="Hildebrand F."/>
            <person name="Pallen M.J."/>
        </authorList>
    </citation>
    <scope>NUCLEOTIDE SEQUENCE</scope>
    <source>
        <strain evidence="1">ChiHecec2B26-12326</strain>
    </source>
</reference>
<sequence length="92" mass="11005">MEFTENAKDIKLSERTRLILLALAAFEESFWRVSELLTEQSDDEKTQEAFENVADREQKMAREYQAKAFKELENLAKEKMFQTFLDTRYEEI</sequence>
<protein>
    <submittedName>
        <fullName evidence="1">Uncharacterized protein</fullName>
    </submittedName>
</protein>
<accession>A0A9D2BQZ5</accession>
<reference evidence="1" key="2">
    <citation type="submission" date="2021-04" db="EMBL/GenBank/DDBJ databases">
        <authorList>
            <person name="Gilroy R."/>
        </authorList>
    </citation>
    <scope>NUCLEOTIDE SEQUENCE</scope>
    <source>
        <strain evidence="1">ChiHecec2B26-12326</strain>
    </source>
</reference>
<dbReference type="EMBL" id="DXEN01000083">
    <property type="protein sequence ID" value="HIX87192.1"/>
    <property type="molecule type" value="Genomic_DNA"/>
</dbReference>
<evidence type="ECO:0000313" key="2">
    <source>
        <dbReference type="Proteomes" id="UP000823847"/>
    </source>
</evidence>
<name>A0A9D2BQZ5_9BACT</name>